<dbReference type="EMBL" id="JAUDFV010000110">
    <property type="protein sequence ID" value="KAL2731026.1"/>
    <property type="molecule type" value="Genomic_DNA"/>
</dbReference>
<evidence type="ECO:0000313" key="2">
    <source>
        <dbReference type="Proteomes" id="UP001607302"/>
    </source>
</evidence>
<evidence type="ECO:0000313" key="1">
    <source>
        <dbReference type="EMBL" id="KAL2731026.1"/>
    </source>
</evidence>
<reference evidence="1 2" key="1">
    <citation type="journal article" date="2024" name="Ann. Entomol. Soc. Am.">
        <title>Genomic analyses of the southern and eastern yellowjacket wasps (Hymenoptera: Vespidae) reveal evolutionary signatures of social life.</title>
        <authorList>
            <person name="Catto M.A."/>
            <person name="Caine P.B."/>
            <person name="Orr S.E."/>
            <person name="Hunt B.G."/>
            <person name="Goodisman M.A.D."/>
        </authorList>
    </citation>
    <scope>NUCLEOTIDE SEQUENCE [LARGE SCALE GENOMIC DNA]</scope>
    <source>
        <strain evidence="1">233</strain>
        <tissue evidence="1">Head and thorax</tissue>
    </source>
</reference>
<sequence length="42" mass="4825">MVHPTTSTRDISFNTSSVSDMKLKRIMAKNLHGHQPDFPNKR</sequence>
<protein>
    <submittedName>
        <fullName evidence="1">Uncharacterized protein</fullName>
    </submittedName>
</protein>
<keyword evidence="2" id="KW-1185">Reference proteome</keyword>
<dbReference type="Proteomes" id="UP001607302">
    <property type="component" value="Unassembled WGS sequence"/>
</dbReference>
<proteinExistence type="predicted"/>
<accession>A0ABD2BE45</accession>
<comment type="caution">
    <text evidence="1">The sequence shown here is derived from an EMBL/GenBank/DDBJ whole genome shotgun (WGS) entry which is preliminary data.</text>
</comment>
<name>A0ABD2BE45_VESSQ</name>
<organism evidence="1 2">
    <name type="scientific">Vespula squamosa</name>
    <name type="common">Southern yellow jacket</name>
    <name type="synonym">Wasp</name>
    <dbReference type="NCBI Taxonomy" id="30214"/>
    <lineage>
        <taxon>Eukaryota</taxon>
        <taxon>Metazoa</taxon>
        <taxon>Ecdysozoa</taxon>
        <taxon>Arthropoda</taxon>
        <taxon>Hexapoda</taxon>
        <taxon>Insecta</taxon>
        <taxon>Pterygota</taxon>
        <taxon>Neoptera</taxon>
        <taxon>Endopterygota</taxon>
        <taxon>Hymenoptera</taxon>
        <taxon>Apocrita</taxon>
        <taxon>Aculeata</taxon>
        <taxon>Vespoidea</taxon>
        <taxon>Vespidae</taxon>
        <taxon>Vespinae</taxon>
        <taxon>Vespula</taxon>
    </lineage>
</organism>
<dbReference type="AlphaFoldDB" id="A0ABD2BE45"/>
<gene>
    <name evidence="1" type="ORF">V1478_005439</name>
</gene>